<evidence type="ECO:0000259" key="4">
    <source>
        <dbReference type="Pfam" id="PF13649"/>
    </source>
</evidence>
<dbReference type="InterPro" id="IPR041698">
    <property type="entry name" value="Methyltransf_25"/>
</dbReference>
<gene>
    <name evidence="5" type="ORF">BES08_12475</name>
</gene>
<organism evidence="5 6">
    <name type="scientific">Novosphingobium resinovorum</name>
    <dbReference type="NCBI Taxonomy" id="158500"/>
    <lineage>
        <taxon>Bacteria</taxon>
        <taxon>Pseudomonadati</taxon>
        <taxon>Pseudomonadota</taxon>
        <taxon>Alphaproteobacteria</taxon>
        <taxon>Sphingomonadales</taxon>
        <taxon>Sphingomonadaceae</taxon>
        <taxon>Novosphingobium</taxon>
    </lineage>
</organism>
<feature type="domain" description="Methyltransferase" evidence="4">
    <location>
        <begin position="83"/>
        <end position="166"/>
    </location>
</feature>
<evidence type="ECO:0000256" key="1">
    <source>
        <dbReference type="ARBA" id="ARBA00022603"/>
    </source>
</evidence>
<dbReference type="InterPro" id="IPR029063">
    <property type="entry name" value="SAM-dependent_MTases_sf"/>
</dbReference>
<dbReference type="OrthoDB" id="5449367at2"/>
<reference evidence="6" key="1">
    <citation type="journal article" date="2017" name="J. Biotechnol.">
        <title>Complete genome sequence of Novosphingobium resinovorum SA1, a versatile xenobiotic-degrading bacterium capable of utilizing sulfanilic acid.</title>
        <authorList>
            <person name="Hegedus B."/>
            <person name="Kos P.B."/>
            <person name="Balint B."/>
            <person name="Maroti G."/>
            <person name="Gan H.M."/>
            <person name="Perei K."/>
            <person name="Rakhely G."/>
        </authorList>
    </citation>
    <scope>NUCLEOTIDE SEQUENCE [LARGE SCALE GENOMIC DNA]</scope>
    <source>
        <strain evidence="6">SA1</strain>
    </source>
</reference>
<name>A0A1D8A5V5_9SPHN</name>
<dbReference type="KEGG" id="nre:BES08_12475"/>
<dbReference type="GO" id="GO:0032259">
    <property type="term" value="P:methylation"/>
    <property type="evidence" value="ECO:0007669"/>
    <property type="project" value="UniProtKB-KW"/>
</dbReference>
<dbReference type="AlphaFoldDB" id="A0A1D8A5V5"/>
<dbReference type="SUPFAM" id="SSF53335">
    <property type="entry name" value="S-adenosyl-L-methionine-dependent methyltransferases"/>
    <property type="match status" value="1"/>
</dbReference>
<dbReference type="RefSeq" id="WP_069708488.1">
    <property type="nucleotide sequence ID" value="NZ_CP017075.1"/>
</dbReference>
<dbReference type="PANTHER" id="PTHR43464:SF19">
    <property type="entry name" value="UBIQUINONE BIOSYNTHESIS O-METHYLTRANSFERASE, MITOCHONDRIAL"/>
    <property type="match status" value="1"/>
</dbReference>
<dbReference type="GO" id="GO:0008168">
    <property type="term" value="F:methyltransferase activity"/>
    <property type="evidence" value="ECO:0007669"/>
    <property type="project" value="UniProtKB-KW"/>
</dbReference>
<keyword evidence="2" id="KW-0808">Transferase</keyword>
<dbReference type="Pfam" id="PF13649">
    <property type="entry name" value="Methyltransf_25"/>
    <property type="match status" value="1"/>
</dbReference>
<proteinExistence type="predicted"/>
<evidence type="ECO:0000313" key="6">
    <source>
        <dbReference type="Proteomes" id="UP000094626"/>
    </source>
</evidence>
<evidence type="ECO:0000256" key="2">
    <source>
        <dbReference type="ARBA" id="ARBA00022679"/>
    </source>
</evidence>
<protein>
    <recommendedName>
        <fullName evidence="4">Methyltransferase domain-containing protein</fullName>
    </recommendedName>
</protein>
<evidence type="ECO:0000313" key="5">
    <source>
        <dbReference type="EMBL" id="AOR77481.1"/>
    </source>
</evidence>
<keyword evidence="1" id="KW-0489">Methyltransferase</keyword>
<dbReference type="EMBL" id="CP017075">
    <property type="protein sequence ID" value="AOR77481.1"/>
    <property type="molecule type" value="Genomic_DNA"/>
</dbReference>
<keyword evidence="3" id="KW-0949">S-adenosyl-L-methionine</keyword>
<dbReference type="CDD" id="cd02440">
    <property type="entry name" value="AdoMet_MTases"/>
    <property type="match status" value="1"/>
</dbReference>
<keyword evidence="6" id="KW-1185">Reference proteome</keyword>
<dbReference type="Proteomes" id="UP000094626">
    <property type="component" value="Chromosome"/>
</dbReference>
<accession>A0A1D8A5V5</accession>
<dbReference type="Gene3D" id="3.40.50.150">
    <property type="entry name" value="Vaccinia Virus protein VP39"/>
    <property type="match status" value="1"/>
</dbReference>
<evidence type="ECO:0000256" key="3">
    <source>
        <dbReference type="ARBA" id="ARBA00022691"/>
    </source>
</evidence>
<sequence length="259" mass="28835">MLRRLLGVNPFRKFERQRDTDRDWRMIGETEPYFGVLTSETFKRDNLDDAARERFFASGRGDVRHHFSRMNALFGAFEPRSALDFGCGVGRLTVPLAEIAGQATGVDISPGMMAEARLHTTPGLTFVDAIPDVAFEWVMSLIVLQHIPPERGYKILRQLLAGVSENGGATVQLMFARTTQHARSAGGRLILDGTDVTPATRSRSPRGFREGVMLMHDYDLSRVIALFYQAGMTSLHLEHCDHGGIVGATIYARKRLPDS</sequence>
<dbReference type="PANTHER" id="PTHR43464">
    <property type="entry name" value="METHYLTRANSFERASE"/>
    <property type="match status" value="1"/>
</dbReference>